<dbReference type="NCBIfam" id="NF033510">
    <property type="entry name" value="Ca_tandemer"/>
    <property type="match status" value="8"/>
</dbReference>
<accession>A0A377DGL4</accession>
<dbReference type="InterPro" id="IPR049826">
    <property type="entry name" value="Ig-like_ice"/>
</dbReference>
<evidence type="ECO:0000313" key="3">
    <source>
        <dbReference type="EMBL" id="STM20137.1"/>
    </source>
</evidence>
<feature type="region of interest" description="Disordered" evidence="1">
    <location>
        <begin position="848"/>
        <end position="868"/>
    </location>
</feature>
<name>A0A377DGL4_ECOLX</name>
<feature type="domain" description="Bacterial Ig-like" evidence="2">
    <location>
        <begin position="20"/>
        <end position="109"/>
    </location>
</feature>
<evidence type="ECO:0000313" key="4">
    <source>
        <dbReference type="Proteomes" id="UP000254174"/>
    </source>
</evidence>
<dbReference type="Gene3D" id="2.60.40.10">
    <property type="entry name" value="Immunoglobulins"/>
    <property type="match status" value="8"/>
</dbReference>
<reference evidence="3 4" key="1">
    <citation type="submission" date="2018-06" db="EMBL/GenBank/DDBJ databases">
        <authorList>
            <consortium name="Pathogen Informatics"/>
            <person name="Doyle S."/>
        </authorList>
    </citation>
    <scope>NUCLEOTIDE SEQUENCE [LARGE SCALE GENOMIC DNA]</scope>
    <source>
        <strain evidence="3 4">NCTC7922</strain>
    </source>
</reference>
<organism evidence="3 4">
    <name type="scientific">Escherichia coli</name>
    <dbReference type="NCBI Taxonomy" id="562"/>
    <lineage>
        <taxon>Bacteria</taxon>
        <taxon>Pseudomonadati</taxon>
        <taxon>Pseudomonadota</taxon>
        <taxon>Gammaproteobacteria</taxon>
        <taxon>Enterobacterales</taxon>
        <taxon>Enterobacteriaceae</taxon>
        <taxon>Escherichia</taxon>
    </lineage>
</organism>
<dbReference type="NCBIfam" id="NF012196">
    <property type="entry name" value="Ig_like_ice"/>
    <property type="match status" value="8"/>
</dbReference>
<sequence>MHNYSVDSSAPTIIINTVASDNIVNASEADAGVTVSGSTTAEAGQIVTVTLNSPTVQTYQATVQADGSWSINIPAADLEALTDGSHTLTATVNDKAGNPASTTHNLAVDLTVPVLTINTIAGDDIINATEHGQALVISGSSTGGEAGDVVSVTLNSKTYTTTLDASGNWSVGVPAADVTALGSGPQTVTATVTDAAGNSDSETHTVTVNLTAPTIGINTIATDDVINATEKGADLQISGTSNQPAGTTITVTLNGQNYTATTDASGNWSTTVPASAVGALGEASYTVTANVTDSAGNSNSASHNVQVNTALPGVTINPVASDDIINAAESGVAQTISGQVTGAAAGDTVTVTLGGKTYTATVQGNLSWSVDVPAADIQAIGNGDLTVNASVTNGVGNTGSGSRDITIDANLPGLRVDTVAGDDVVNSIEHGQALMITGSSSGLATGSNVTLTINGQTYVAAVLADGSWSVGVPAVDVSAWPAGTVTITVSGSTTAGNPVSVTHPVTVDLTAVAVSINAITADDVINAAEKGAALTLSGSTSGVEAGQTVTVTFGDKTYTASVAANGSWSTSVPAADMAALRDGDASAQANVSNVNGNSATTTHAYSVDATAPTVTINTIAGDDILNAAEAGAALTITGSSTAEAGLTVTVTLNGENYTGTVQTDGSWSVSVPPADLSALTASNYTVSAAVSDKAGNPASVNHNLTVDTSVPVVTINTVAGDDVINATEHAQAQIISGSATGAATGSTVTVTIGSSTFTTVLDASGNWSVGVPASVVSALANGTVTINASVTDAAGNSGSATHQVTVNTGLPSITFNAISGDNVLNADEKGQPLTLAVAVRGWRRARRSPSRSTVITTASPLTRRATGP</sequence>
<dbReference type="AlphaFoldDB" id="A0A377DGL4"/>
<feature type="domain" description="Bacterial Ig-like" evidence="2">
    <location>
        <begin position="234"/>
        <end position="308"/>
    </location>
</feature>
<dbReference type="InterPro" id="IPR013783">
    <property type="entry name" value="Ig-like_fold"/>
</dbReference>
<dbReference type="Pfam" id="PF19077">
    <property type="entry name" value="Big_13"/>
    <property type="match status" value="4"/>
</dbReference>
<gene>
    <name evidence="3" type="primary">siiEA_7</name>
    <name evidence="3" type="ORF">NCTC7922_06097</name>
</gene>
<proteinExistence type="predicted"/>
<feature type="domain" description="Bacterial Ig-like" evidence="2">
    <location>
        <begin position="144"/>
        <end position="208"/>
    </location>
</feature>
<dbReference type="EMBL" id="UGFC01000006">
    <property type="protein sequence ID" value="STM20137.1"/>
    <property type="molecule type" value="Genomic_DNA"/>
</dbReference>
<protein>
    <submittedName>
        <fullName evidence="3">Adhesin for cattle intestine colonization</fullName>
    </submittedName>
</protein>
<dbReference type="Proteomes" id="UP000254174">
    <property type="component" value="Unassembled WGS sequence"/>
</dbReference>
<evidence type="ECO:0000256" key="1">
    <source>
        <dbReference type="SAM" id="MobiDB-lite"/>
    </source>
</evidence>
<feature type="domain" description="Bacterial Ig-like" evidence="2">
    <location>
        <begin position="633"/>
        <end position="708"/>
    </location>
</feature>
<dbReference type="InterPro" id="IPR044016">
    <property type="entry name" value="Big_13"/>
</dbReference>
<evidence type="ECO:0000259" key="2">
    <source>
        <dbReference type="Pfam" id="PF19077"/>
    </source>
</evidence>